<dbReference type="InterPro" id="IPR002035">
    <property type="entry name" value="VWF_A"/>
</dbReference>
<dbReference type="PANTHER" id="PTHR24020">
    <property type="entry name" value="COLLAGEN ALPHA"/>
    <property type="match status" value="1"/>
</dbReference>
<dbReference type="GO" id="GO:0005576">
    <property type="term" value="C:extracellular region"/>
    <property type="evidence" value="ECO:0007669"/>
    <property type="project" value="UniProtKB-SubCell"/>
</dbReference>
<dbReference type="EMBL" id="CAIIXF020000008">
    <property type="protein sequence ID" value="CAH1791714.1"/>
    <property type="molecule type" value="Genomic_DNA"/>
</dbReference>
<accession>A0A8J1XWX0</accession>
<dbReference type="Gene3D" id="3.40.50.410">
    <property type="entry name" value="von Willebrand factor, type A domain"/>
    <property type="match status" value="2"/>
</dbReference>
<dbReference type="CDD" id="cd01472">
    <property type="entry name" value="vWA_collagen"/>
    <property type="match status" value="1"/>
</dbReference>
<keyword evidence="5" id="KW-0325">Glycoprotein</keyword>
<protein>
    <submittedName>
        <fullName evidence="6">Uncharacterized protein</fullName>
    </submittedName>
</protein>
<dbReference type="AlphaFoldDB" id="A0A8J1XWX0"/>
<dbReference type="Proteomes" id="UP000749559">
    <property type="component" value="Unassembled WGS sequence"/>
</dbReference>
<keyword evidence="7" id="KW-1185">Reference proteome</keyword>
<dbReference type="PROSITE" id="PS50234">
    <property type="entry name" value="VWFA"/>
    <property type="match status" value="2"/>
</dbReference>
<gene>
    <name evidence="6" type="ORF">OFUS_LOCUS16768</name>
</gene>
<keyword evidence="4" id="KW-0677">Repeat</keyword>
<sequence length="432" mass="47616">MEMSVPMLTFISCMLIQLSLINADPYLPYNRPEGKARPIRSCGGKPADIVFTLDSSSSIWGPDYRKQIEFVQDMAGSFQIGPDMTRIGVSQFSDRVHLLFRLKDYKNVDDVQTALYYTRRRYGGTNTAAALRHMGNRMFSNSYGGRGGDVPRIAVVITDGISSDRKKTVLEAKQLHQKGVTVFAIGVGANINKKELEAIASDPDEQYVYTVDNYDALDTIKNMLAMKACEVKEPTTPPPPADQPCGARQPADIVFALGADNSNTENRNSALDFINKVIKDMEVGNDNIQVGMVPKDCSSLSGFTPSDFNTKDQIKNGLDSNKASPAKSGSALEYMRKTSFTEEGGCRMEVKKIGVVIIDGTTEDLDKIATEAKRLRENDIEMFAIGVGKDIDESILRLIASEPSMRHIYTAGDYADLQFMRSDFLDVVCNGL</sequence>
<dbReference type="SUPFAM" id="SSF53300">
    <property type="entry name" value="vWA-like"/>
    <property type="match status" value="2"/>
</dbReference>
<dbReference type="InterPro" id="IPR050525">
    <property type="entry name" value="ECM_Assembly_Org"/>
</dbReference>
<dbReference type="InterPro" id="IPR036465">
    <property type="entry name" value="vWFA_dom_sf"/>
</dbReference>
<proteinExistence type="predicted"/>
<evidence type="ECO:0000313" key="7">
    <source>
        <dbReference type="Proteomes" id="UP000749559"/>
    </source>
</evidence>
<dbReference type="Pfam" id="PF00092">
    <property type="entry name" value="VWA"/>
    <property type="match status" value="2"/>
</dbReference>
<dbReference type="PANTHER" id="PTHR24020:SF20">
    <property type="entry name" value="PH DOMAIN-CONTAINING PROTEIN"/>
    <property type="match status" value="1"/>
</dbReference>
<evidence type="ECO:0000256" key="5">
    <source>
        <dbReference type="ARBA" id="ARBA00023180"/>
    </source>
</evidence>
<reference evidence="6" key="1">
    <citation type="submission" date="2022-03" db="EMBL/GenBank/DDBJ databases">
        <authorList>
            <person name="Martin C."/>
        </authorList>
    </citation>
    <scope>NUCLEOTIDE SEQUENCE</scope>
</reference>
<dbReference type="PRINTS" id="PR00453">
    <property type="entry name" value="VWFADOMAIN"/>
</dbReference>
<evidence type="ECO:0000256" key="3">
    <source>
        <dbReference type="ARBA" id="ARBA00022729"/>
    </source>
</evidence>
<keyword evidence="3" id="KW-0732">Signal</keyword>
<dbReference type="FunFam" id="3.40.50.410:FF:000004">
    <property type="entry name" value="collagen alpha-6(VI) chain"/>
    <property type="match status" value="1"/>
</dbReference>
<evidence type="ECO:0000256" key="4">
    <source>
        <dbReference type="ARBA" id="ARBA00022737"/>
    </source>
</evidence>
<comment type="subcellular location">
    <subcellularLocation>
        <location evidence="1">Secreted</location>
    </subcellularLocation>
</comment>
<comment type="caution">
    <text evidence="6">The sequence shown here is derived from an EMBL/GenBank/DDBJ whole genome shotgun (WGS) entry which is preliminary data.</text>
</comment>
<keyword evidence="2" id="KW-0964">Secreted</keyword>
<evidence type="ECO:0000256" key="1">
    <source>
        <dbReference type="ARBA" id="ARBA00004613"/>
    </source>
</evidence>
<evidence type="ECO:0000256" key="2">
    <source>
        <dbReference type="ARBA" id="ARBA00022525"/>
    </source>
</evidence>
<dbReference type="SMART" id="SM00327">
    <property type="entry name" value="VWA"/>
    <property type="match status" value="2"/>
</dbReference>
<name>A0A8J1XWX0_OWEFU</name>
<organism evidence="6 7">
    <name type="scientific">Owenia fusiformis</name>
    <name type="common">Polychaete worm</name>
    <dbReference type="NCBI Taxonomy" id="6347"/>
    <lineage>
        <taxon>Eukaryota</taxon>
        <taxon>Metazoa</taxon>
        <taxon>Spiralia</taxon>
        <taxon>Lophotrochozoa</taxon>
        <taxon>Annelida</taxon>
        <taxon>Polychaeta</taxon>
        <taxon>Sedentaria</taxon>
        <taxon>Canalipalpata</taxon>
        <taxon>Sabellida</taxon>
        <taxon>Oweniida</taxon>
        <taxon>Oweniidae</taxon>
        <taxon>Owenia</taxon>
    </lineage>
</organism>
<evidence type="ECO:0000313" key="6">
    <source>
        <dbReference type="EMBL" id="CAH1791714.1"/>
    </source>
</evidence>
<dbReference type="OrthoDB" id="687730at2759"/>